<feature type="compositionally biased region" description="Polar residues" evidence="1">
    <location>
        <begin position="73"/>
        <end position="83"/>
    </location>
</feature>
<proteinExistence type="predicted"/>
<evidence type="ECO:0000313" key="3">
    <source>
        <dbReference type="Proteomes" id="UP001482620"/>
    </source>
</evidence>
<gene>
    <name evidence="2" type="ORF">ILYODFUR_033861</name>
</gene>
<sequence length="103" mass="11084">MLGRRRMGAKALGQFTNWGQSPNWPPVAHTNTAPTEAGNSPTVRPPSRVEAVWEDLGQPKRSEPSASSPEPRTQNPETCQNSGHILVLSRKTPASVRSAQSSA</sequence>
<evidence type="ECO:0000313" key="2">
    <source>
        <dbReference type="EMBL" id="MEQ2249857.1"/>
    </source>
</evidence>
<feature type="compositionally biased region" description="Polar residues" evidence="1">
    <location>
        <begin position="29"/>
        <end position="42"/>
    </location>
</feature>
<dbReference type="EMBL" id="JAHRIQ010087008">
    <property type="protein sequence ID" value="MEQ2249857.1"/>
    <property type="molecule type" value="Genomic_DNA"/>
</dbReference>
<feature type="region of interest" description="Disordered" evidence="1">
    <location>
        <begin position="1"/>
        <end position="103"/>
    </location>
</feature>
<keyword evidence="3" id="KW-1185">Reference proteome</keyword>
<accession>A0ABV0UXF1</accession>
<protein>
    <submittedName>
        <fullName evidence="2">Uncharacterized protein</fullName>
    </submittedName>
</protein>
<comment type="caution">
    <text evidence="2">The sequence shown here is derived from an EMBL/GenBank/DDBJ whole genome shotgun (WGS) entry which is preliminary data.</text>
</comment>
<reference evidence="2 3" key="1">
    <citation type="submission" date="2021-06" db="EMBL/GenBank/DDBJ databases">
        <authorList>
            <person name="Palmer J.M."/>
        </authorList>
    </citation>
    <scope>NUCLEOTIDE SEQUENCE [LARGE SCALE GENOMIC DNA]</scope>
    <source>
        <strain evidence="3">if_2019</strain>
        <tissue evidence="2">Muscle</tissue>
    </source>
</reference>
<evidence type="ECO:0000256" key="1">
    <source>
        <dbReference type="SAM" id="MobiDB-lite"/>
    </source>
</evidence>
<name>A0ABV0UXF1_9TELE</name>
<organism evidence="2 3">
    <name type="scientific">Ilyodon furcidens</name>
    <name type="common">goldbreast splitfin</name>
    <dbReference type="NCBI Taxonomy" id="33524"/>
    <lineage>
        <taxon>Eukaryota</taxon>
        <taxon>Metazoa</taxon>
        <taxon>Chordata</taxon>
        <taxon>Craniata</taxon>
        <taxon>Vertebrata</taxon>
        <taxon>Euteleostomi</taxon>
        <taxon>Actinopterygii</taxon>
        <taxon>Neopterygii</taxon>
        <taxon>Teleostei</taxon>
        <taxon>Neoteleostei</taxon>
        <taxon>Acanthomorphata</taxon>
        <taxon>Ovalentaria</taxon>
        <taxon>Atherinomorphae</taxon>
        <taxon>Cyprinodontiformes</taxon>
        <taxon>Goodeidae</taxon>
        <taxon>Ilyodon</taxon>
    </lineage>
</organism>
<dbReference type="Proteomes" id="UP001482620">
    <property type="component" value="Unassembled WGS sequence"/>
</dbReference>